<evidence type="ECO:0000256" key="2">
    <source>
        <dbReference type="SAM" id="Phobius"/>
    </source>
</evidence>
<accession>A0AAD5XPA9</accession>
<evidence type="ECO:0000259" key="3">
    <source>
        <dbReference type="Pfam" id="PF18922"/>
    </source>
</evidence>
<dbReference type="AlphaFoldDB" id="A0AAD5XPA9"/>
<feature type="domain" description="DUF5672" evidence="3">
    <location>
        <begin position="163"/>
        <end position="302"/>
    </location>
</feature>
<reference evidence="4" key="1">
    <citation type="submission" date="2020-05" db="EMBL/GenBank/DDBJ databases">
        <title>Phylogenomic resolution of chytrid fungi.</title>
        <authorList>
            <person name="Stajich J.E."/>
            <person name="Amses K."/>
            <person name="Simmons R."/>
            <person name="Seto K."/>
            <person name="Myers J."/>
            <person name="Bonds A."/>
            <person name="Quandt C.A."/>
            <person name="Barry K."/>
            <person name="Liu P."/>
            <person name="Grigoriev I."/>
            <person name="Longcore J.E."/>
            <person name="James T.Y."/>
        </authorList>
    </citation>
    <scope>NUCLEOTIDE SEQUENCE</scope>
    <source>
        <strain evidence="4">JEL0379</strain>
    </source>
</reference>
<dbReference type="EMBL" id="JADGJQ010000010">
    <property type="protein sequence ID" value="KAJ3181965.1"/>
    <property type="molecule type" value="Genomic_DNA"/>
</dbReference>
<evidence type="ECO:0000256" key="1">
    <source>
        <dbReference type="SAM" id="MobiDB-lite"/>
    </source>
</evidence>
<keyword evidence="5" id="KW-1185">Reference proteome</keyword>
<feature type="region of interest" description="Disordered" evidence="1">
    <location>
        <begin position="360"/>
        <end position="380"/>
    </location>
</feature>
<gene>
    <name evidence="4" type="ORF">HDU87_000303</name>
</gene>
<organism evidence="4 5">
    <name type="scientific">Geranomyces variabilis</name>
    <dbReference type="NCBI Taxonomy" id="109894"/>
    <lineage>
        <taxon>Eukaryota</taxon>
        <taxon>Fungi</taxon>
        <taxon>Fungi incertae sedis</taxon>
        <taxon>Chytridiomycota</taxon>
        <taxon>Chytridiomycota incertae sedis</taxon>
        <taxon>Chytridiomycetes</taxon>
        <taxon>Spizellomycetales</taxon>
        <taxon>Powellomycetaceae</taxon>
        <taxon>Geranomyces</taxon>
    </lineage>
</organism>
<name>A0AAD5XPA9_9FUNG</name>
<dbReference type="Proteomes" id="UP001212152">
    <property type="component" value="Unassembled WGS sequence"/>
</dbReference>
<sequence length="380" mass="42775">MVYIEVSQDRPEPPLRRCVEIIQGGLSPRTRAARRRFVFGLFAVTLLVLTWTTLLHRRRRHTYKFGDELDPELPHFACPTGQGSVPALALNTSEVRTVGVFIEARPLPNIAAILLYFASYLGPSWPIHVFHSAENVNMLVSSGALAPYIEGGGIVLHALPPGYTAFESHDDVSDFLTTEWLWSSLLPATHALLFQADSVMCANSPLRPEHFLRYSFIGAPIVPRYGPGFNGGLSLRHIPTILRTLRTFEWADDVPRKPEDQWFASHIAKLDNPPPPLPLPTRDQARCFAVETIWADWPMGYHQAKRWNSARMDEILAWCPEVQLAESTGTFWEAKPVDRKRKPSARTLKAQARLAKAKKELEAGMAADSQNIRDKKRLSD</sequence>
<keyword evidence="2" id="KW-0812">Transmembrane</keyword>
<proteinExistence type="predicted"/>
<protein>
    <recommendedName>
        <fullName evidence="3">DUF5672 domain-containing protein</fullName>
    </recommendedName>
</protein>
<dbReference type="InterPro" id="IPR043729">
    <property type="entry name" value="DUF5672"/>
</dbReference>
<comment type="caution">
    <text evidence="4">The sequence shown here is derived from an EMBL/GenBank/DDBJ whole genome shotgun (WGS) entry which is preliminary data.</text>
</comment>
<dbReference type="Pfam" id="PF18922">
    <property type="entry name" value="DUF5672"/>
    <property type="match status" value="1"/>
</dbReference>
<feature type="transmembrane region" description="Helical" evidence="2">
    <location>
        <begin position="37"/>
        <end position="55"/>
    </location>
</feature>
<evidence type="ECO:0000313" key="5">
    <source>
        <dbReference type="Proteomes" id="UP001212152"/>
    </source>
</evidence>
<keyword evidence="2" id="KW-0472">Membrane</keyword>
<evidence type="ECO:0000313" key="4">
    <source>
        <dbReference type="EMBL" id="KAJ3181965.1"/>
    </source>
</evidence>
<keyword evidence="2" id="KW-1133">Transmembrane helix</keyword>
<feature type="compositionally biased region" description="Basic and acidic residues" evidence="1">
    <location>
        <begin position="371"/>
        <end position="380"/>
    </location>
</feature>